<dbReference type="InterPro" id="IPR000858">
    <property type="entry name" value="S_locus_glycoprot_dom"/>
</dbReference>
<keyword evidence="13 23" id="KW-1133">Transmembrane helix</keyword>
<comment type="similarity">
    <text evidence="2">In the N-terminal section; belongs to the leguminous lectin family.</text>
</comment>
<dbReference type="SUPFAM" id="SSF51110">
    <property type="entry name" value="alpha-D-mannose-specific plant lectins"/>
    <property type="match status" value="1"/>
</dbReference>
<evidence type="ECO:0000313" key="29">
    <source>
        <dbReference type="EMBL" id="KAG6519055.1"/>
    </source>
</evidence>
<dbReference type="SUPFAM" id="SSF57414">
    <property type="entry name" value="Hairpin loop containing domain-like"/>
    <property type="match status" value="1"/>
</dbReference>
<evidence type="ECO:0000259" key="28">
    <source>
        <dbReference type="PROSITE" id="PS50948"/>
    </source>
</evidence>
<dbReference type="InterPro" id="IPR000719">
    <property type="entry name" value="Prot_kinase_dom"/>
</dbReference>
<evidence type="ECO:0000256" key="6">
    <source>
        <dbReference type="ARBA" id="ARBA00022536"/>
    </source>
</evidence>
<proteinExistence type="inferred from homology"/>
<evidence type="ECO:0000256" key="7">
    <source>
        <dbReference type="ARBA" id="ARBA00022679"/>
    </source>
</evidence>
<evidence type="ECO:0000256" key="16">
    <source>
        <dbReference type="ARBA" id="ARBA00023170"/>
    </source>
</evidence>
<dbReference type="FunFam" id="3.30.200.20:FF:000330">
    <property type="entry name" value="G-type lectin S-receptor-like serine/threonine-protein kinase At4g03230"/>
    <property type="match status" value="1"/>
</dbReference>
<dbReference type="InterPro" id="IPR003609">
    <property type="entry name" value="Pan_app"/>
</dbReference>
<evidence type="ECO:0000256" key="18">
    <source>
        <dbReference type="ARBA" id="ARBA00047899"/>
    </source>
</evidence>
<keyword evidence="8 23" id="KW-0812">Transmembrane</keyword>
<keyword evidence="15" id="KW-1015">Disulfide bond</keyword>
<dbReference type="InterPro" id="IPR001480">
    <property type="entry name" value="Bulb-type_lectin_dom"/>
</dbReference>
<dbReference type="GO" id="GO:0005524">
    <property type="term" value="F:ATP binding"/>
    <property type="evidence" value="ECO:0007669"/>
    <property type="project" value="UniProtKB-UniRule"/>
</dbReference>
<keyword evidence="7 20" id="KW-0808">Transferase</keyword>
<keyword evidence="17" id="KW-0325">Glycoprotein</keyword>
<feature type="domain" description="Apple" evidence="28">
    <location>
        <begin position="350"/>
        <end position="423"/>
    </location>
</feature>
<evidence type="ECO:0000256" key="14">
    <source>
        <dbReference type="ARBA" id="ARBA00023136"/>
    </source>
</evidence>
<dbReference type="InterPro" id="IPR001245">
    <property type="entry name" value="Ser-Thr/Tyr_kinase_cat_dom"/>
</dbReference>
<keyword evidence="5 20" id="KW-0723">Serine/threonine-protein kinase</keyword>
<dbReference type="PROSITE" id="PS50011">
    <property type="entry name" value="PROTEIN_KINASE_DOM"/>
    <property type="match status" value="1"/>
</dbReference>
<dbReference type="InterPro" id="IPR017441">
    <property type="entry name" value="Protein_kinase_ATP_BS"/>
</dbReference>
<comment type="catalytic activity">
    <reaction evidence="19 20">
        <text>L-seryl-[protein] + ATP = O-phospho-L-seryl-[protein] + ADP + H(+)</text>
        <dbReference type="Rhea" id="RHEA:17989"/>
        <dbReference type="Rhea" id="RHEA-COMP:9863"/>
        <dbReference type="Rhea" id="RHEA-COMP:11604"/>
        <dbReference type="ChEBI" id="CHEBI:15378"/>
        <dbReference type="ChEBI" id="CHEBI:29999"/>
        <dbReference type="ChEBI" id="CHEBI:30616"/>
        <dbReference type="ChEBI" id="CHEBI:83421"/>
        <dbReference type="ChEBI" id="CHEBI:456216"/>
        <dbReference type="EC" id="2.7.11.1"/>
    </reaction>
</comment>
<comment type="catalytic activity">
    <reaction evidence="18 20">
        <text>L-threonyl-[protein] + ATP = O-phospho-L-threonyl-[protein] + ADP + H(+)</text>
        <dbReference type="Rhea" id="RHEA:46608"/>
        <dbReference type="Rhea" id="RHEA-COMP:11060"/>
        <dbReference type="Rhea" id="RHEA-COMP:11605"/>
        <dbReference type="ChEBI" id="CHEBI:15378"/>
        <dbReference type="ChEBI" id="CHEBI:30013"/>
        <dbReference type="ChEBI" id="CHEBI:30616"/>
        <dbReference type="ChEBI" id="CHEBI:61977"/>
        <dbReference type="ChEBI" id="CHEBI:456216"/>
        <dbReference type="EC" id="2.7.11.1"/>
    </reaction>
</comment>
<accession>A0A8J5HKS1</accession>
<dbReference type="Gene3D" id="2.90.10.10">
    <property type="entry name" value="Bulb-type lectin domain"/>
    <property type="match status" value="1"/>
</dbReference>
<dbReference type="InterPro" id="IPR008271">
    <property type="entry name" value="Ser/Thr_kinase_AS"/>
</dbReference>
<comment type="similarity">
    <text evidence="20">Belongs to the protein kinase superfamily. Ser/Thr protein kinase family.</text>
</comment>
<evidence type="ECO:0000256" key="22">
    <source>
        <dbReference type="PROSITE-ProRule" id="PRU10141"/>
    </source>
</evidence>
<evidence type="ECO:0000256" key="11">
    <source>
        <dbReference type="ARBA" id="ARBA00022777"/>
    </source>
</evidence>
<organism evidence="29 30">
    <name type="scientific">Zingiber officinale</name>
    <name type="common">Ginger</name>
    <name type="synonym">Amomum zingiber</name>
    <dbReference type="NCBI Taxonomy" id="94328"/>
    <lineage>
        <taxon>Eukaryota</taxon>
        <taxon>Viridiplantae</taxon>
        <taxon>Streptophyta</taxon>
        <taxon>Embryophyta</taxon>
        <taxon>Tracheophyta</taxon>
        <taxon>Spermatophyta</taxon>
        <taxon>Magnoliopsida</taxon>
        <taxon>Liliopsida</taxon>
        <taxon>Zingiberales</taxon>
        <taxon>Zingiberaceae</taxon>
        <taxon>Zingiber</taxon>
    </lineage>
</organism>
<dbReference type="GO" id="GO:0002229">
    <property type="term" value="P:defense response to oomycetes"/>
    <property type="evidence" value="ECO:0007669"/>
    <property type="project" value="UniProtKB-ARBA"/>
</dbReference>
<gene>
    <name evidence="29" type="ORF">ZIOFF_022544</name>
</gene>
<dbReference type="AlphaFoldDB" id="A0A8J5HKS1"/>
<dbReference type="Gene3D" id="1.10.510.10">
    <property type="entry name" value="Transferase(Phosphotransferase) domain 1"/>
    <property type="match status" value="1"/>
</dbReference>
<dbReference type="SMART" id="SM00473">
    <property type="entry name" value="PAN_AP"/>
    <property type="match status" value="1"/>
</dbReference>
<comment type="subcellular location">
    <subcellularLocation>
        <location evidence="1">Cell membrane</location>
        <topology evidence="1">Single-pass type I membrane protein</topology>
    </subcellularLocation>
</comment>
<dbReference type="GO" id="GO:0005886">
    <property type="term" value="C:plasma membrane"/>
    <property type="evidence" value="ECO:0007669"/>
    <property type="project" value="UniProtKB-SubCell"/>
</dbReference>
<keyword evidence="10 20" id="KW-0547">Nucleotide-binding</keyword>
<evidence type="ECO:0000256" key="21">
    <source>
        <dbReference type="PROSITE-ProRule" id="PRU00076"/>
    </source>
</evidence>
<comment type="caution">
    <text evidence="29">The sequence shown here is derived from an EMBL/GenBank/DDBJ whole genome shotgun (WGS) entry which is preliminary data.</text>
</comment>
<evidence type="ECO:0000259" key="25">
    <source>
        <dbReference type="PROSITE" id="PS50011"/>
    </source>
</evidence>
<dbReference type="PANTHER" id="PTHR32444:SF242">
    <property type="entry name" value="G-TYPE LECTIN S-RECEPTOR-LIKE SERINE_THREONINE-PROTEIN KINASE RKS1"/>
    <property type="match status" value="1"/>
</dbReference>
<keyword evidence="12 20" id="KW-0067">ATP-binding</keyword>
<keyword evidence="6 21" id="KW-0245">EGF-like domain</keyword>
<dbReference type="PROSITE" id="PS50948">
    <property type="entry name" value="PAN"/>
    <property type="match status" value="1"/>
</dbReference>
<dbReference type="EC" id="2.7.11.1" evidence="20"/>
<evidence type="ECO:0000256" key="19">
    <source>
        <dbReference type="ARBA" id="ARBA00048679"/>
    </source>
</evidence>
<dbReference type="EMBL" id="JACMSC010000006">
    <property type="protein sequence ID" value="KAG6519055.1"/>
    <property type="molecule type" value="Genomic_DNA"/>
</dbReference>
<keyword evidence="16" id="KW-0675">Receptor</keyword>
<reference evidence="29 30" key="1">
    <citation type="submission" date="2020-08" db="EMBL/GenBank/DDBJ databases">
        <title>Plant Genome Project.</title>
        <authorList>
            <person name="Zhang R.-G."/>
        </authorList>
    </citation>
    <scope>NUCLEOTIDE SEQUENCE [LARGE SCALE GENOMIC DNA]</scope>
    <source>
        <tissue evidence="29">Rhizome</tissue>
    </source>
</reference>
<dbReference type="PROSITE" id="PS00108">
    <property type="entry name" value="PROTEIN_KINASE_ST"/>
    <property type="match status" value="1"/>
</dbReference>
<evidence type="ECO:0000256" key="23">
    <source>
        <dbReference type="SAM" id="Phobius"/>
    </source>
</evidence>
<evidence type="ECO:0000256" key="5">
    <source>
        <dbReference type="ARBA" id="ARBA00022527"/>
    </source>
</evidence>
<feature type="chain" id="PRO_5035156782" description="Receptor-like serine/threonine-protein kinase" evidence="24">
    <location>
        <begin position="31"/>
        <end position="766"/>
    </location>
</feature>
<evidence type="ECO:0000256" key="10">
    <source>
        <dbReference type="ARBA" id="ARBA00022741"/>
    </source>
</evidence>
<keyword evidence="9 24" id="KW-0732">Signal</keyword>
<dbReference type="Gene3D" id="3.30.200.20">
    <property type="entry name" value="Phosphorylase Kinase, domain 1"/>
    <property type="match status" value="1"/>
</dbReference>
<dbReference type="InterPro" id="IPR036426">
    <property type="entry name" value="Bulb-type_lectin_dom_sf"/>
</dbReference>
<dbReference type="InterPro" id="IPR011009">
    <property type="entry name" value="Kinase-like_dom_sf"/>
</dbReference>
<protein>
    <recommendedName>
        <fullName evidence="20">Receptor-like serine/threonine-protein kinase</fullName>
        <ecNumber evidence="20">2.7.11.1</ecNumber>
    </recommendedName>
</protein>
<evidence type="ECO:0000256" key="2">
    <source>
        <dbReference type="ARBA" id="ARBA00008536"/>
    </source>
</evidence>
<evidence type="ECO:0000256" key="3">
    <source>
        <dbReference type="ARBA" id="ARBA00010217"/>
    </source>
</evidence>
<dbReference type="FunFam" id="1.10.510.10:FF:000240">
    <property type="entry name" value="Lectin-domain containing receptor kinase A4.3"/>
    <property type="match status" value="1"/>
</dbReference>
<sequence>MALPSVSHRSITFLSLFLFLSSSLIPISHAATDTLRPGESLSDADAQTLVSARNVFVLGFFSPGNSSANRYVGIWYHPNVSVSPEVVWVANRRRPIRGSGGRITLSQSGDLTVLDGASNLIWSAGASVRPNSTLQLLDEGNLVIQTVGGGAVTWQSFDYPSDTFLPGMRVGLNATTGEPQLFTSWASPDDPAPGKYSMGIDPQGSAQIFIWEEIGSQRVRRWRSGEWNGHKFIGTVMRALYNYGFSYNTEGVYFTYTPHNASLLRFVMQWDGLERTWMQSPETRQWKAVWEQPSDECEVYDKCGAYGSCFLDSQRRARCQCLRGFEPRFADEWAASNWTGGCVRRVQLACNNTGNNTGPDGFWRMDRVKLPDHAIWSRNTASEVDCRKVCSSNCSCLAYVYGEADISCMMWTTDLVDIYQSTVFDYDLNIKLAASELGNRSKSIRRIALIASMSALASLFIVCGCLLWKYNARRKVNQRQKENLMASSQLSGGLVSDFSSSSYHVEEKQEGKNSDLPVYTFDAIQIATNYFCESNKLGEGGFGYVYKGVLPGGQEVAVKRLSRSSGQGLEEFKNEVILISKLQHRNLVRLLGCCIQAHEKILIYEYLPNKSLDAILFDPLKKDVLDWNRRFNIIEGIARGLLYLHRDSRLRIIHRDLKVSNILLDENMNPKISDFGMARIFGGDENECNTNRVVGTFGYMSPEYAMEGLFSMKSDVYSFGILIMEIIIGQRNSSFRHMENNVSIVRYIPENVKPIIEKLKIDTKLV</sequence>
<dbReference type="PROSITE" id="PS50026">
    <property type="entry name" value="EGF_3"/>
    <property type="match status" value="1"/>
</dbReference>
<evidence type="ECO:0000256" key="17">
    <source>
        <dbReference type="ARBA" id="ARBA00023180"/>
    </source>
</evidence>
<dbReference type="Pfam" id="PF07714">
    <property type="entry name" value="PK_Tyr_Ser-Thr"/>
    <property type="match status" value="1"/>
</dbReference>
<dbReference type="SMART" id="SM00108">
    <property type="entry name" value="B_lectin"/>
    <property type="match status" value="1"/>
</dbReference>
<dbReference type="SUPFAM" id="SSF56112">
    <property type="entry name" value="Protein kinase-like (PK-like)"/>
    <property type="match status" value="1"/>
</dbReference>
<dbReference type="PANTHER" id="PTHR32444">
    <property type="entry name" value="BULB-TYPE LECTIN DOMAIN-CONTAINING PROTEIN"/>
    <property type="match status" value="1"/>
</dbReference>
<evidence type="ECO:0000256" key="12">
    <source>
        <dbReference type="ARBA" id="ARBA00022840"/>
    </source>
</evidence>
<evidence type="ECO:0000256" key="24">
    <source>
        <dbReference type="SAM" id="SignalP"/>
    </source>
</evidence>
<feature type="domain" description="Bulb-type lectin" evidence="27">
    <location>
        <begin position="32"/>
        <end position="157"/>
    </location>
</feature>
<feature type="domain" description="Protein kinase" evidence="25">
    <location>
        <begin position="531"/>
        <end position="766"/>
    </location>
</feature>
<evidence type="ECO:0000256" key="20">
    <source>
        <dbReference type="PIRNR" id="PIRNR000641"/>
    </source>
</evidence>
<evidence type="ECO:0000256" key="1">
    <source>
        <dbReference type="ARBA" id="ARBA00004251"/>
    </source>
</evidence>
<dbReference type="Pfam" id="PF01453">
    <property type="entry name" value="B_lectin"/>
    <property type="match status" value="1"/>
</dbReference>
<comment type="caution">
    <text evidence="21">Lacks conserved residue(s) required for the propagation of feature annotation.</text>
</comment>
<feature type="domain" description="EGF-like" evidence="26">
    <location>
        <begin position="293"/>
        <end position="331"/>
    </location>
</feature>
<feature type="signal peptide" evidence="24">
    <location>
        <begin position="1"/>
        <end position="30"/>
    </location>
</feature>
<comment type="similarity">
    <text evidence="3">In the C-terminal section; belongs to the protein kinase superfamily. Ser/Thr protein kinase family.</text>
</comment>
<dbReference type="PROSITE" id="PS00107">
    <property type="entry name" value="PROTEIN_KINASE_ATP"/>
    <property type="match status" value="1"/>
</dbReference>
<keyword evidence="11 20" id="KW-0418">Kinase</keyword>
<evidence type="ECO:0000256" key="15">
    <source>
        <dbReference type="ARBA" id="ARBA00023157"/>
    </source>
</evidence>
<keyword evidence="14 23" id="KW-0472">Membrane</keyword>
<evidence type="ECO:0000313" key="30">
    <source>
        <dbReference type="Proteomes" id="UP000734854"/>
    </source>
</evidence>
<dbReference type="Proteomes" id="UP000734854">
    <property type="component" value="Unassembled WGS sequence"/>
</dbReference>
<dbReference type="Pfam" id="PF08276">
    <property type="entry name" value="PAN_2"/>
    <property type="match status" value="1"/>
</dbReference>
<name>A0A8J5HKS1_ZINOF</name>
<dbReference type="SMART" id="SM00220">
    <property type="entry name" value="S_TKc"/>
    <property type="match status" value="1"/>
</dbReference>
<keyword evidence="30" id="KW-1185">Reference proteome</keyword>
<evidence type="ECO:0000256" key="8">
    <source>
        <dbReference type="ARBA" id="ARBA00022692"/>
    </source>
</evidence>
<dbReference type="PIRSF" id="PIRSF000641">
    <property type="entry name" value="SRK"/>
    <property type="match status" value="1"/>
</dbReference>
<evidence type="ECO:0000259" key="27">
    <source>
        <dbReference type="PROSITE" id="PS50927"/>
    </source>
</evidence>
<evidence type="ECO:0000259" key="26">
    <source>
        <dbReference type="PROSITE" id="PS50026"/>
    </source>
</evidence>
<feature type="binding site" evidence="22">
    <location>
        <position position="559"/>
    </location>
    <ligand>
        <name>ATP</name>
        <dbReference type="ChEBI" id="CHEBI:30616"/>
    </ligand>
</feature>
<dbReference type="GO" id="GO:0048544">
    <property type="term" value="P:recognition of pollen"/>
    <property type="evidence" value="ECO:0007669"/>
    <property type="project" value="InterPro"/>
</dbReference>
<dbReference type="InterPro" id="IPR000742">
    <property type="entry name" value="EGF"/>
</dbReference>
<dbReference type="InterPro" id="IPR024171">
    <property type="entry name" value="SRK-like_kinase"/>
</dbReference>
<dbReference type="CDD" id="cd00028">
    <property type="entry name" value="B_lectin"/>
    <property type="match status" value="1"/>
</dbReference>
<evidence type="ECO:0000256" key="4">
    <source>
        <dbReference type="ARBA" id="ARBA00022475"/>
    </source>
</evidence>
<dbReference type="GO" id="GO:0004674">
    <property type="term" value="F:protein serine/threonine kinase activity"/>
    <property type="evidence" value="ECO:0007669"/>
    <property type="project" value="UniProtKB-KW"/>
</dbReference>
<feature type="transmembrane region" description="Helical" evidence="23">
    <location>
        <begin position="447"/>
        <end position="468"/>
    </location>
</feature>
<keyword evidence="4" id="KW-1003">Cell membrane</keyword>
<evidence type="ECO:0000256" key="13">
    <source>
        <dbReference type="ARBA" id="ARBA00022989"/>
    </source>
</evidence>
<dbReference type="PROSITE" id="PS50927">
    <property type="entry name" value="BULB_LECTIN"/>
    <property type="match status" value="1"/>
</dbReference>
<evidence type="ECO:0000256" key="9">
    <source>
        <dbReference type="ARBA" id="ARBA00022729"/>
    </source>
</evidence>
<dbReference type="CDD" id="cd01098">
    <property type="entry name" value="PAN_AP_plant"/>
    <property type="match status" value="1"/>
</dbReference>
<dbReference type="Pfam" id="PF00954">
    <property type="entry name" value="S_locus_glycop"/>
    <property type="match status" value="1"/>
</dbReference>